<dbReference type="Proteomes" id="UP000051448">
    <property type="component" value="Unassembled WGS sequence"/>
</dbReference>
<keyword evidence="3" id="KW-1185">Reference proteome</keyword>
<dbReference type="GeneID" id="98310897"/>
<organism evidence="2 3">
    <name type="scientific">Liquorilactobacillus hordei DSM 19519</name>
    <dbReference type="NCBI Taxonomy" id="1423759"/>
    <lineage>
        <taxon>Bacteria</taxon>
        <taxon>Bacillati</taxon>
        <taxon>Bacillota</taxon>
        <taxon>Bacilli</taxon>
        <taxon>Lactobacillales</taxon>
        <taxon>Lactobacillaceae</taxon>
        <taxon>Liquorilactobacillus</taxon>
    </lineage>
</organism>
<accession>A0A0R1MFG3</accession>
<dbReference type="EMBL" id="AZDX01000015">
    <property type="protein sequence ID" value="KRL06735.1"/>
    <property type="molecule type" value="Genomic_DNA"/>
</dbReference>
<dbReference type="InterPro" id="IPR000361">
    <property type="entry name" value="ATAP_core_dom"/>
</dbReference>
<comment type="caution">
    <text evidence="2">The sequence shown here is derived from an EMBL/GenBank/DDBJ whole genome shotgun (WGS) entry which is preliminary data.</text>
</comment>
<dbReference type="RefSeq" id="WP_223389026.1">
    <property type="nucleotide sequence ID" value="NZ_AZDX01000015.1"/>
</dbReference>
<protein>
    <recommendedName>
        <fullName evidence="1">Core domain-containing protein</fullName>
    </recommendedName>
</protein>
<name>A0A0R1MFG3_9LACO</name>
<dbReference type="AlphaFoldDB" id="A0A0R1MFG3"/>
<dbReference type="PATRIC" id="fig|1423759.3.peg.470"/>
<reference evidence="2 3" key="1">
    <citation type="journal article" date="2015" name="Genome Announc.">
        <title>Expanding the biotechnology potential of lactobacilli through comparative genomics of 213 strains and associated genera.</title>
        <authorList>
            <person name="Sun Z."/>
            <person name="Harris H.M."/>
            <person name="McCann A."/>
            <person name="Guo C."/>
            <person name="Argimon S."/>
            <person name="Zhang W."/>
            <person name="Yang X."/>
            <person name="Jeffery I.B."/>
            <person name="Cooney J.C."/>
            <person name="Kagawa T.F."/>
            <person name="Liu W."/>
            <person name="Song Y."/>
            <person name="Salvetti E."/>
            <person name="Wrobel A."/>
            <person name="Rasinkangas P."/>
            <person name="Parkhill J."/>
            <person name="Rea M.C."/>
            <person name="O'Sullivan O."/>
            <person name="Ritari J."/>
            <person name="Douillard F.P."/>
            <person name="Paul Ross R."/>
            <person name="Yang R."/>
            <person name="Briner A.E."/>
            <person name="Felis G.E."/>
            <person name="de Vos W.M."/>
            <person name="Barrangou R."/>
            <person name="Klaenhammer T.R."/>
            <person name="Caufield P.W."/>
            <person name="Cui Y."/>
            <person name="Zhang H."/>
            <person name="O'Toole P.W."/>
        </authorList>
    </citation>
    <scope>NUCLEOTIDE SEQUENCE [LARGE SCALE GENOMIC DNA]</scope>
    <source>
        <strain evidence="2 3">DSM 19519</strain>
    </source>
</reference>
<gene>
    <name evidence="2" type="ORF">FC92_GL000435</name>
</gene>
<feature type="domain" description="Core" evidence="1">
    <location>
        <begin position="6"/>
        <end position="117"/>
    </location>
</feature>
<dbReference type="STRING" id="1423759.FC92_GL000435"/>
<evidence type="ECO:0000313" key="3">
    <source>
        <dbReference type="Proteomes" id="UP000051448"/>
    </source>
</evidence>
<dbReference type="Pfam" id="PF01521">
    <property type="entry name" value="Fe-S_biosyn"/>
    <property type="match status" value="1"/>
</dbReference>
<dbReference type="SUPFAM" id="SSF89360">
    <property type="entry name" value="HesB-like domain"/>
    <property type="match status" value="1"/>
</dbReference>
<evidence type="ECO:0000313" key="2">
    <source>
        <dbReference type="EMBL" id="KRL06735.1"/>
    </source>
</evidence>
<dbReference type="Gene3D" id="2.60.300.12">
    <property type="entry name" value="HesB-like domain"/>
    <property type="match status" value="1"/>
</dbReference>
<sequence length="125" mass="13933">MEELKMYLKITPEAQAKLQSKIGETKVKVLLDFDDGVGAFSRVGTCTLASVFRILLVDPTVDSHDYDEKVDTDMGPFSIKGYSKMYMDENMTLELNDKTQMLRLKGANSGELTAAVNVERFEVGV</sequence>
<evidence type="ECO:0000259" key="1">
    <source>
        <dbReference type="Pfam" id="PF01521"/>
    </source>
</evidence>
<proteinExistence type="predicted"/>
<dbReference type="InterPro" id="IPR035903">
    <property type="entry name" value="HesB-like_dom_sf"/>
</dbReference>